<dbReference type="Gene3D" id="1.20.1250.20">
    <property type="entry name" value="MFS general substrate transporter like domains"/>
    <property type="match status" value="1"/>
</dbReference>
<evidence type="ECO:0000313" key="9">
    <source>
        <dbReference type="EMBL" id="MFD1932122.1"/>
    </source>
</evidence>
<proteinExistence type="predicted"/>
<gene>
    <name evidence="9" type="ORF">ACFSKW_11615</name>
</gene>
<keyword evidence="5 7" id="KW-1133">Transmembrane helix</keyword>
<evidence type="ECO:0000256" key="2">
    <source>
        <dbReference type="ARBA" id="ARBA00022448"/>
    </source>
</evidence>
<feature type="transmembrane region" description="Helical" evidence="7">
    <location>
        <begin position="64"/>
        <end position="88"/>
    </location>
</feature>
<keyword evidence="6 7" id="KW-0472">Membrane</keyword>
<dbReference type="EMBL" id="JBHUFV010000017">
    <property type="protein sequence ID" value="MFD1932122.1"/>
    <property type="molecule type" value="Genomic_DNA"/>
</dbReference>
<keyword evidence="10" id="KW-1185">Reference proteome</keyword>
<accession>A0ABW4SRH4</accession>
<feature type="domain" description="Major facilitator superfamily (MFS) profile" evidence="8">
    <location>
        <begin position="1"/>
        <end position="117"/>
    </location>
</feature>
<dbReference type="InterPro" id="IPR036259">
    <property type="entry name" value="MFS_trans_sf"/>
</dbReference>
<feature type="transmembrane region" description="Helical" evidence="7">
    <location>
        <begin position="6"/>
        <end position="26"/>
    </location>
</feature>
<dbReference type="PANTHER" id="PTHR42718:SF46">
    <property type="entry name" value="BLR6921 PROTEIN"/>
    <property type="match status" value="1"/>
</dbReference>
<dbReference type="SUPFAM" id="SSF103473">
    <property type="entry name" value="MFS general substrate transporter"/>
    <property type="match status" value="1"/>
</dbReference>
<dbReference type="InterPro" id="IPR020846">
    <property type="entry name" value="MFS_dom"/>
</dbReference>
<evidence type="ECO:0000256" key="3">
    <source>
        <dbReference type="ARBA" id="ARBA00022475"/>
    </source>
</evidence>
<keyword evidence="3" id="KW-1003">Cell membrane</keyword>
<evidence type="ECO:0000256" key="6">
    <source>
        <dbReference type="ARBA" id="ARBA00023136"/>
    </source>
</evidence>
<keyword evidence="2" id="KW-0813">Transport</keyword>
<evidence type="ECO:0000256" key="4">
    <source>
        <dbReference type="ARBA" id="ARBA00022692"/>
    </source>
</evidence>
<reference evidence="10" key="1">
    <citation type="journal article" date="2019" name="Int. J. Syst. Evol. Microbiol.">
        <title>The Global Catalogue of Microorganisms (GCM) 10K type strain sequencing project: providing services to taxonomists for standard genome sequencing and annotation.</title>
        <authorList>
            <consortium name="The Broad Institute Genomics Platform"/>
            <consortium name="The Broad Institute Genome Sequencing Center for Infectious Disease"/>
            <person name="Wu L."/>
            <person name="Ma J."/>
        </authorList>
    </citation>
    <scope>NUCLEOTIDE SEQUENCE [LARGE SCALE GENOMIC DNA]</scope>
    <source>
        <strain evidence="10">ICMP 6774ER</strain>
    </source>
</reference>
<evidence type="ECO:0000256" key="1">
    <source>
        <dbReference type="ARBA" id="ARBA00004651"/>
    </source>
</evidence>
<dbReference type="PANTHER" id="PTHR42718">
    <property type="entry name" value="MAJOR FACILITATOR SUPERFAMILY MULTIDRUG TRANSPORTER MFSC"/>
    <property type="match status" value="1"/>
</dbReference>
<evidence type="ECO:0000313" key="10">
    <source>
        <dbReference type="Proteomes" id="UP001597368"/>
    </source>
</evidence>
<evidence type="ECO:0000256" key="7">
    <source>
        <dbReference type="SAM" id="Phobius"/>
    </source>
</evidence>
<comment type="subcellular location">
    <subcellularLocation>
        <location evidence="1">Cell membrane</location>
        <topology evidence="1">Multi-pass membrane protein</topology>
    </subcellularLocation>
</comment>
<feature type="transmembrane region" description="Helical" evidence="7">
    <location>
        <begin position="38"/>
        <end position="58"/>
    </location>
</feature>
<comment type="caution">
    <text evidence="9">The sequence shown here is derived from an EMBL/GenBank/DDBJ whole genome shotgun (WGS) entry which is preliminary data.</text>
</comment>
<protein>
    <submittedName>
        <fullName evidence="9">MFS transporter</fullName>
    </submittedName>
</protein>
<dbReference type="PROSITE" id="PS50850">
    <property type="entry name" value="MFS"/>
    <property type="match status" value="1"/>
</dbReference>
<evidence type="ECO:0000259" key="8">
    <source>
        <dbReference type="PROSITE" id="PS50850"/>
    </source>
</evidence>
<dbReference type="RefSeq" id="WP_379572119.1">
    <property type="nucleotide sequence ID" value="NZ_JBHUFV010000017.1"/>
</dbReference>
<organism evidence="9 10">
    <name type="scientific">Nonomuraea mangrovi</name>
    <dbReference type="NCBI Taxonomy" id="2316207"/>
    <lineage>
        <taxon>Bacteria</taxon>
        <taxon>Bacillati</taxon>
        <taxon>Actinomycetota</taxon>
        <taxon>Actinomycetes</taxon>
        <taxon>Streptosporangiales</taxon>
        <taxon>Streptosporangiaceae</taxon>
        <taxon>Nonomuraea</taxon>
    </lineage>
</organism>
<dbReference type="Pfam" id="PF07690">
    <property type="entry name" value="MFS_1"/>
    <property type="match status" value="1"/>
</dbReference>
<name>A0ABW4SRH4_9ACTN</name>
<keyword evidence="4 7" id="KW-0812">Transmembrane</keyword>
<dbReference type="InterPro" id="IPR011701">
    <property type="entry name" value="MFS"/>
</dbReference>
<evidence type="ECO:0000256" key="5">
    <source>
        <dbReference type="ARBA" id="ARBA00022989"/>
    </source>
</evidence>
<dbReference type="Proteomes" id="UP001597368">
    <property type="component" value="Unassembled WGS sequence"/>
</dbReference>
<sequence>MHGYSALQTGLAFLVPSLAIATGTQLGERLATRIGNRGMLVIGFVVGAAGTAAMAFGFDAGAGYGLLLPGLVVSGVGQGIVWTSMWIAAATGTAADEQGVANGMASTALNKGHLAAR</sequence>